<dbReference type="Proteomes" id="UP000028542">
    <property type="component" value="Unassembled WGS sequence"/>
</dbReference>
<accession>A0A084JA23</accession>
<evidence type="ECO:0000256" key="1">
    <source>
        <dbReference type="ARBA" id="ARBA00010944"/>
    </source>
</evidence>
<dbReference type="Gene3D" id="3.90.25.10">
    <property type="entry name" value="UDP-galactose 4-epimerase, domain 1"/>
    <property type="match status" value="1"/>
</dbReference>
<keyword evidence="2" id="KW-0521">NADP</keyword>
<comment type="function">
    <text evidence="2">Catalyzes the reduction of dTDP-6-deoxy-L-lyxo-4-hexulose to yield dTDP-L-rhamnose.</text>
</comment>
<comment type="caution">
    <text evidence="4">The sequence shown here is derived from an EMBL/GenBank/DDBJ whole genome shotgun (WGS) entry which is preliminary data.</text>
</comment>
<dbReference type="InterPro" id="IPR036291">
    <property type="entry name" value="NAD(P)-bd_dom_sf"/>
</dbReference>
<keyword evidence="4" id="KW-0167">Capsid protein</keyword>
<dbReference type="EMBL" id="JPMD01000029">
    <property type="protein sequence ID" value="KEZ85807.1"/>
    <property type="molecule type" value="Genomic_DNA"/>
</dbReference>
<dbReference type="STRING" id="318464.IO99_12560"/>
<organism evidence="4 5">
    <name type="scientific">Clostridium sulfidigenes</name>
    <dbReference type="NCBI Taxonomy" id="318464"/>
    <lineage>
        <taxon>Bacteria</taxon>
        <taxon>Bacillati</taxon>
        <taxon>Bacillota</taxon>
        <taxon>Clostridia</taxon>
        <taxon>Eubacteriales</taxon>
        <taxon>Clostridiaceae</taxon>
        <taxon>Clostridium</taxon>
    </lineage>
</organism>
<dbReference type="eggNOG" id="COG1091">
    <property type="taxonomic scope" value="Bacteria"/>
</dbReference>
<dbReference type="SUPFAM" id="SSF51735">
    <property type="entry name" value="NAD(P)-binding Rossmann-fold domains"/>
    <property type="match status" value="1"/>
</dbReference>
<dbReference type="UniPathway" id="UPA00124"/>
<sequence>MKILVAGGNSQLAKEIKYIIDKGSSSLGDIDSRIIKGEVISLSREELDITDLNMVKEVINNIKPDVIINCAAYTNVDGCESDFKGAFKANALGPRNLAIAAKEANSKLLHISTDYVFDGKGTSPYKEYNRINPKSIYGKTKALGDDYVREFCDKYFIVRTSWLYGRFGKNFVYTISNLGDMNDSIKVVNDQLGNPTNCEDLAYNILKLIVTEEYGIYHCTGEGICSWYDFAVEIIKLKGCNCKVEPCTTKEYPRPAKRPTYSALDNLMLECTIGNTMRYWKDALKDFFQSQINDKKEV</sequence>
<dbReference type="AlphaFoldDB" id="A0A084JA23"/>
<dbReference type="GO" id="GO:0008831">
    <property type="term" value="F:dTDP-4-dehydrorhamnose reductase activity"/>
    <property type="evidence" value="ECO:0007669"/>
    <property type="project" value="UniProtKB-EC"/>
</dbReference>
<protein>
    <recommendedName>
        <fullName evidence="2">dTDP-4-dehydrorhamnose reductase</fullName>
        <ecNumber evidence="2">1.1.1.133</ecNumber>
    </recommendedName>
</protein>
<evidence type="ECO:0000313" key="5">
    <source>
        <dbReference type="Proteomes" id="UP000028542"/>
    </source>
</evidence>
<dbReference type="NCBIfam" id="TIGR01214">
    <property type="entry name" value="rmlD"/>
    <property type="match status" value="1"/>
</dbReference>
<evidence type="ECO:0000256" key="2">
    <source>
        <dbReference type="RuleBase" id="RU364082"/>
    </source>
</evidence>
<dbReference type="PANTHER" id="PTHR10491">
    <property type="entry name" value="DTDP-4-DEHYDRORHAMNOSE REDUCTASE"/>
    <property type="match status" value="1"/>
</dbReference>
<feature type="domain" description="RmlD-like substrate binding" evidence="3">
    <location>
        <begin position="1"/>
        <end position="290"/>
    </location>
</feature>
<dbReference type="GO" id="GO:0005829">
    <property type="term" value="C:cytosol"/>
    <property type="evidence" value="ECO:0007669"/>
    <property type="project" value="TreeGrafter"/>
</dbReference>
<keyword evidence="5" id="KW-1185">Reference proteome</keyword>
<dbReference type="CDD" id="cd05254">
    <property type="entry name" value="dTDP_HR_like_SDR_e"/>
    <property type="match status" value="1"/>
</dbReference>
<dbReference type="Pfam" id="PF04321">
    <property type="entry name" value="RmlD_sub_bind"/>
    <property type="match status" value="1"/>
</dbReference>
<comment type="similarity">
    <text evidence="1 2">Belongs to the dTDP-4-dehydrorhamnose reductase family.</text>
</comment>
<keyword evidence="4" id="KW-0946">Virion</keyword>
<gene>
    <name evidence="4" type="ORF">IO99_12560</name>
</gene>
<proteinExistence type="inferred from homology"/>
<evidence type="ECO:0000313" key="4">
    <source>
        <dbReference type="EMBL" id="KEZ85807.1"/>
    </source>
</evidence>
<dbReference type="PANTHER" id="PTHR10491:SF4">
    <property type="entry name" value="METHIONINE ADENOSYLTRANSFERASE 2 SUBUNIT BETA"/>
    <property type="match status" value="1"/>
</dbReference>
<dbReference type="RefSeq" id="WP_035133759.1">
    <property type="nucleotide sequence ID" value="NZ_JPMD01000029.1"/>
</dbReference>
<evidence type="ECO:0000259" key="3">
    <source>
        <dbReference type="Pfam" id="PF04321"/>
    </source>
</evidence>
<dbReference type="GO" id="GO:0019305">
    <property type="term" value="P:dTDP-rhamnose biosynthetic process"/>
    <property type="evidence" value="ECO:0007669"/>
    <property type="project" value="UniProtKB-UniPathway"/>
</dbReference>
<name>A0A084JA23_9CLOT</name>
<dbReference type="EC" id="1.1.1.133" evidence="2"/>
<dbReference type="InterPro" id="IPR005913">
    <property type="entry name" value="dTDP_dehydrorham_reduct"/>
</dbReference>
<reference evidence="4 5" key="1">
    <citation type="submission" date="2014-07" db="EMBL/GenBank/DDBJ databases">
        <title>Draft genome of Clostridium sulfidigenes 113A isolated from sediments associated with methane hydrate from Krishna Godavari basin.</title>
        <authorList>
            <person name="Honkalas V.S."/>
            <person name="Dabir A.P."/>
            <person name="Arora P."/>
            <person name="Dhakephalkar P.K."/>
        </authorList>
    </citation>
    <scope>NUCLEOTIDE SEQUENCE [LARGE SCALE GENOMIC DNA]</scope>
    <source>
        <strain evidence="4 5">113A</strain>
    </source>
</reference>
<dbReference type="Gene3D" id="3.40.50.720">
    <property type="entry name" value="NAD(P)-binding Rossmann-like Domain"/>
    <property type="match status" value="1"/>
</dbReference>
<comment type="pathway">
    <text evidence="2">Carbohydrate biosynthesis; dTDP-L-rhamnose biosynthesis.</text>
</comment>
<keyword evidence="2" id="KW-0560">Oxidoreductase</keyword>
<dbReference type="InterPro" id="IPR029903">
    <property type="entry name" value="RmlD-like-bd"/>
</dbReference>